<reference evidence="1" key="1">
    <citation type="submission" date="2022-03" db="EMBL/GenBank/DDBJ databases">
        <authorList>
            <person name="Ragab S."/>
            <person name="Abdelmoteleb M."/>
            <person name="El-Shibiny A."/>
        </authorList>
    </citation>
    <scope>NUCLEOTIDE SEQUENCE</scope>
</reference>
<accession>A0AAE9KS36</accession>
<proteinExistence type="predicted"/>
<dbReference type="KEGG" id="vg:78058956"/>
<dbReference type="GeneID" id="78058956"/>
<name>A0AAE9KS36_9CAUD</name>
<keyword evidence="2" id="KW-1185">Reference proteome</keyword>
<dbReference type="EMBL" id="ON086804">
    <property type="protein sequence ID" value="UPU16123.1"/>
    <property type="molecule type" value="Genomic_DNA"/>
</dbReference>
<dbReference type="RefSeq" id="YP_010684601.1">
    <property type="nucleotide sequence ID" value="NC_071140.1"/>
</dbReference>
<evidence type="ECO:0000313" key="1">
    <source>
        <dbReference type="EMBL" id="UPU16123.1"/>
    </source>
</evidence>
<evidence type="ECO:0000313" key="2">
    <source>
        <dbReference type="Proteomes" id="UP000830967"/>
    </source>
</evidence>
<dbReference type="Proteomes" id="UP000830967">
    <property type="component" value="Segment"/>
</dbReference>
<protein>
    <submittedName>
        <fullName evidence="1">Uncharacterized protein</fullName>
    </submittedName>
</protein>
<sequence>MTSTSIIDILVLQITERSNTVSFASYILKKINSVPEESVPRDVAQPSQRLIRITKSGKPDGRSLARGKPKTRRRVSRGVRSYERIILLDALERAKPGDKFTWEWRTKATYSDIKLRTAQLTYVYKTAWIYGHKVSLSARPGYMVIKYVGSNA</sequence>
<organism evidence="1 2">
    <name type="scientific">Escherichia phage ZCEC13</name>
    <dbReference type="NCBI Taxonomy" id="2935866"/>
    <lineage>
        <taxon>Viruses</taxon>
        <taxon>Duplodnaviria</taxon>
        <taxon>Heunggongvirae</taxon>
        <taxon>Uroviricota</taxon>
        <taxon>Caudoviricetes</taxon>
        <taxon>Jameshumphriesvirinae</taxon>
        <taxon>Zewailvirus</taxon>
        <taxon>Zewailvirus ZCEC13</taxon>
    </lineage>
</organism>